<dbReference type="Proteomes" id="UP000196573">
    <property type="component" value="Unassembled WGS sequence"/>
</dbReference>
<dbReference type="EMBL" id="FWPT01000005">
    <property type="protein sequence ID" value="SMA47430.1"/>
    <property type="molecule type" value="Genomic_DNA"/>
</dbReference>
<evidence type="ECO:0000256" key="1">
    <source>
        <dbReference type="SAM" id="Coils"/>
    </source>
</evidence>
<evidence type="ECO:0000313" key="2">
    <source>
        <dbReference type="EMBL" id="SMA47430.1"/>
    </source>
</evidence>
<reference evidence="2 3" key="1">
    <citation type="submission" date="2017-03" db="EMBL/GenBank/DDBJ databases">
        <authorList>
            <person name="Afonso C.L."/>
            <person name="Miller P.J."/>
            <person name="Scott M.A."/>
            <person name="Spackman E."/>
            <person name="Goraichik I."/>
            <person name="Dimitrov K.M."/>
            <person name="Suarez D.L."/>
            <person name="Swayne D.E."/>
        </authorList>
    </citation>
    <scope>NUCLEOTIDE SEQUENCE [LARGE SCALE GENOMIC DNA]</scope>
    <source>
        <strain evidence="2">SB41UT1</strain>
    </source>
</reference>
<dbReference type="AlphaFoldDB" id="A0A1X7AK31"/>
<gene>
    <name evidence="2" type="ORF">EHSB41UT_02414</name>
</gene>
<name>A0A1X7AK31_9GAMM</name>
<proteinExistence type="predicted"/>
<organism evidence="2 3">
    <name type="scientific">Parendozoicomonas haliclonae</name>
    <dbReference type="NCBI Taxonomy" id="1960125"/>
    <lineage>
        <taxon>Bacteria</taxon>
        <taxon>Pseudomonadati</taxon>
        <taxon>Pseudomonadota</taxon>
        <taxon>Gammaproteobacteria</taxon>
        <taxon>Oceanospirillales</taxon>
        <taxon>Endozoicomonadaceae</taxon>
        <taxon>Parendozoicomonas</taxon>
    </lineage>
</organism>
<protein>
    <submittedName>
        <fullName evidence="2">Uncharacterized protein</fullName>
    </submittedName>
</protein>
<accession>A0A1X7AK31</accession>
<sequence length="174" mass="19798">MFSRNLHSSFSPRRLLLAGIIASTTVTTTSLWAARETPEEKKQRYNSYVTTYQKLAGERLWLFRSSVNPALTNPNLADGLDDLVLVSEYLEQSMELPGTRADQEKNAQAFQKLEHNTEQFRILYNLMQALGDQGYPGLELPPQDVDMANSALQRAKDALNRLDTEIPQLKQQFH</sequence>
<feature type="coiled-coil region" evidence="1">
    <location>
        <begin position="145"/>
        <end position="172"/>
    </location>
</feature>
<keyword evidence="1" id="KW-0175">Coiled coil</keyword>
<evidence type="ECO:0000313" key="3">
    <source>
        <dbReference type="Proteomes" id="UP000196573"/>
    </source>
</evidence>
<dbReference type="RefSeq" id="WP_133060491.1">
    <property type="nucleotide sequence ID" value="NZ_CBCSCN010000003.1"/>
</dbReference>
<keyword evidence="3" id="KW-1185">Reference proteome</keyword>